<accession>T0ISS5</accession>
<dbReference type="PATRIC" id="fig|1331060.3.peg.2257"/>
<protein>
    <recommendedName>
        <fullName evidence="3">Cytochrome c domain-containing protein</fullName>
    </recommendedName>
</protein>
<dbReference type="Proteomes" id="UP000015531">
    <property type="component" value="Unassembled WGS sequence"/>
</dbReference>
<evidence type="ECO:0000313" key="2">
    <source>
        <dbReference type="Proteomes" id="UP000015531"/>
    </source>
</evidence>
<organism evidence="1 2">
    <name type="scientific">Sphingobium lactosutens DS20</name>
    <dbReference type="NCBI Taxonomy" id="1331060"/>
    <lineage>
        <taxon>Bacteria</taxon>
        <taxon>Pseudomonadati</taxon>
        <taxon>Pseudomonadota</taxon>
        <taxon>Alphaproteobacteria</taxon>
        <taxon>Sphingomonadales</taxon>
        <taxon>Sphingomonadaceae</taxon>
        <taxon>Sphingobium</taxon>
    </lineage>
</organism>
<reference evidence="1 2" key="1">
    <citation type="journal article" date="2013" name="Genome Announc.">
        <title>Draft Genome Sequence of Sphingobium lactosutens Strain DS20T, Isolated from a Hexachlorocyclohexane Dumpsite.</title>
        <authorList>
            <person name="Kumar R."/>
            <person name="Dwivedi V."/>
            <person name="Negi V."/>
            <person name="Khurana J.P."/>
            <person name="Lal R."/>
        </authorList>
    </citation>
    <scope>NUCLEOTIDE SEQUENCE [LARGE SCALE GENOMIC DNA]</scope>
    <source>
        <strain evidence="1 2">DS20</strain>
    </source>
</reference>
<dbReference type="OrthoDB" id="7503866at2"/>
<evidence type="ECO:0008006" key="3">
    <source>
        <dbReference type="Google" id="ProtNLM"/>
    </source>
</evidence>
<keyword evidence="2" id="KW-1185">Reference proteome</keyword>
<gene>
    <name evidence="1" type="ORF">RLDS_11900</name>
</gene>
<evidence type="ECO:0000313" key="1">
    <source>
        <dbReference type="EMBL" id="EQB14865.1"/>
    </source>
</evidence>
<comment type="caution">
    <text evidence="1">The sequence shown here is derived from an EMBL/GenBank/DDBJ whole genome shotgun (WGS) entry which is preliminary data.</text>
</comment>
<name>T0ISS5_9SPHN</name>
<dbReference type="RefSeq" id="WP_021226062.1">
    <property type="nucleotide sequence ID" value="NZ_ATDP01000089.1"/>
</dbReference>
<dbReference type="EMBL" id="ATDP01000089">
    <property type="protein sequence ID" value="EQB14865.1"/>
    <property type="molecule type" value="Genomic_DNA"/>
</dbReference>
<dbReference type="AlphaFoldDB" id="T0ISS5"/>
<proteinExistence type="predicted"/>
<sequence length="145" mass="16313">MARLQSRAYKLQLSEDGIELFLRCHCRLCHLVGDMLPYGTTLFIAVDLLQSCDEQDLASEMSDPALDGLGGRKVRHVGTSPILSDLIDGIFRTLAHCGPEHPVPQVWKLFLAALAHMQVIEDRKIVQTFRAMPRKTGRPPHRSNR</sequence>